<protein>
    <submittedName>
        <fullName evidence="3">LasA protease</fullName>
    </submittedName>
</protein>
<evidence type="ECO:0000256" key="1">
    <source>
        <dbReference type="SAM" id="SignalP"/>
    </source>
</evidence>
<dbReference type="EMBL" id="FOWW01000010">
    <property type="protein sequence ID" value="SFQ59009.1"/>
    <property type="molecule type" value="Genomic_DNA"/>
</dbReference>
<feature type="signal peptide" evidence="1">
    <location>
        <begin position="1"/>
        <end position="26"/>
    </location>
</feature>
<dbReference type="Gene3D" id="2.70.70.10">
    <property type="entry name" value="Glucose Permease (Domain IIA)"/>
    <property type="match status" value="1"/>
</dbReference>
<dbReference type="GO" id="GO:0008233">
    <property type="term" value="F:peptidase activity"/>
    <property type="evidence" value="ECO:0007669"/>
    <property type="project" value="UniProtKB-KW"/>
</dbReference>
<dbReference type="Pfam" id="PF01551">
    <property type="entry name" value="Peptidase_M23"/>
    <property type="match status" value="1"/>
</dbReference>
<name>A0A1I5ZR95_9PSEU</name>
<keyword evidence="4" id="KW-1185">Reference proteome</keyword>
<dbReference type="CDD" id="cd12797">
    <property type="entry name" value="M23_peptidase"/>
    <property type="match status" value="1"/>
</dbReference>
<dbReference type="Proteomes" id="UP000198727">
    <property type="component" value="Unassembled WGS sequence"/>
</dbReference>
<keyword evidence="1" id="KW-0732">Signal</keyword>
<evidence type="ECO:0000313" key="4">
    <source>
        <dbReference type="Proteomes" id="UP000198727"/>
    </source>
</evidence>
<dbReference type="InterPro" id="IPR003646">
    <property type="entry name" value="SH3-like_bac-type"/>
</dbReference>
<evidence type="ECO:0000259" key="2">
    <source>
        <dbReference type="PROSITE" id="PS51781"/>
    </source>
</evidence>
<gene>
    <name evidence="3" type="ORF">SAMN05421810_11077</name>
</gene>
<organism evidence="3 4">
    <name type="scientific">Amycolatopsis arida</name>
    <dbReference type="NCBI Taxonomy" id="587909"/>
    <lineage>
        <taxon>Bacteria</taxon>
        <taxon>Bacillati</taxon>
        <taxon>Actinomycetota</taxon>
        <taxon>Actinomycetes</taxon>
        <taxon>Pseudonocardiales</taxon>
        <taxon>Pseudonocardiaceae</taxon>
        <taxon>Amycolatopsis</taxon>
    </lineage>
</organism>
<keyword evidence="3" id="KW-0645">Protease</keyword>
<dbReference type="InterPro" id="IPR011055">
    <property type="entry name" value="Dup_hybrid_motif"/>
</dbReference>
<dbReference type="AlphaFoldDB" id="A0A1I5ZR95"/>
<reference evidence="4" key="1">
    <citation type="submission" date="2016-10" db="EMBL/GenBank/DDBJ databases">
        <authorList>
            <person name="Varghese N."/>
            <person name="Submissions S."/>
        </authorList>
    </citation>
    <scope>NUCLEOTIDE SEQUENCE [LARGE SCALE GENOMIC DNA]</scope>
    <source>
        <strain evidence="4">CGMCC 4.5579</strain>
    </source>
</reference>
<dbReference type="Pfam" id="PF08239">
    <property type="entry name" value="SH3_3"/>
    <property type="match status" value="1"/>
</dbReference>
<dbReference type="Gene3D" id="2.30.30.40">
    <property type="entry name" value="SH3 Domains"/>
    <property type="match status" value="1"/>
</dbReference>
<dbReference type="InterPro" id="IPR016047">
    <property type="entry name" value="M23ase_b-sheet_dom"/>
</dbReference>
<dbReference type="GO" id="GO:0006508">
    <property type="term" value="P:proteolysis"/>
    <property type="evidence" value="ECO:0007669"/>
    <property type="project" value="UniProtKB-KW"/>
</dbReference>
<feature type="chain" id="PRO_5039207659" evidence="1">
    <location>
        <begin position="27"/>
        <end position="408"/>
    </location>
</feature>
<dbReference type="OrthoDB" id="6188067at2"/>
<keyword evidence="3" id="KW-0378">Hydrolase</keyword>
<dbReference type="SUPFAM" id="SSF51261">
    <property type="entry name" value="Duplicated hybrid motif"/>
    <property type="match status" value="1"/>
</dbReference>
<evidence type="ECO:0000313" key="3">
    <source>
        <dbReference type="EMBL" id="SFQ59009.1"/>
    </source>
</evidence>
<dbReference type="PROSITE" id="PS51781">
    <property type="entry name" value="SH3B"/>
    <property type="match status" value="1"/>
</dbReference>
<feature type="domain" description="SH3b" evidence="2">
    <location>
        <begin position="327"/>
        <end position="399"/>
    </location>
</feature>
<proteinExistence type="predicted"/>
<sequence length="408" mass="42404">MSALTRRLLASAAGLITAVAVLTPPAAGTPGQPSTAPADLTESVRATMLAQRGAAAQHEYETTTLPDPLVEPSRSAAEWAFGSTTIPLPEHAHAAPESALFVAHREAAGWRVALDGTAEFVDLARRAPAAVVSEPEKELFTDNFTAQQAAPMADTGLGLPWAKGVAWWMGGGPHGNSGNSRPFSSIDFNGGDGRVLSAGPGRVYKSCIRGRSALVKVVHPNGYSTTYYHMYNLTTLPDGSAVQTGTYLGHIGNELPCGGSSSGAHVHLSLLRGNTHISVNNMTIGGWTFFEGASAYGGYAQRGSTRVGRGGRLTNYGPSDGEPALPTGTVNSGNYSSVNLRSGPGLSYDVVGTVSHGTVVRIACTARGDAVDGVWGRTDLWNKLDTGRWISDGFLDTGSNDPVAPACT</sequence>
<accession>A0A1I5ZR95</accession>
<dbReference type="STRING" id="587909.SAMN05421810_11077"/>